<dbReference type="CDD" id="cd16021">
    <property type="entry name" value="ALP_like"/>
    <property type="match status" value="1"/>
</dbReference>
<evidence type="ECO:0000256" key="1">
    <source>
        <dbReference type="SAM" id="SignalP"/>
    </source>
</evidence>
<dbReference type="FunFam" id="3.40.720.10:FF:000017">
    <property type="entry name" value="Predicted protein"/>
    <property type="match status" value="1"/>
</dbReference>
<dbReference type="PANTHER" id="PTHR10974">
    <property type="entry name" value="FI08016P-RELATED"/>
    <property type="match status" value="1"/>
</dbReference>
<dbReference type="AlphaFoldDB" id="A0A6P8JCM7"/>
<feature type="signal peptide" evidence="1">
    <location>
        <begin position="1"/>
        <end position="28"/>
    </location>
</feature>
<name>A0A6P8JCM7_DROMA</name>
<dbReference type="RefSeq" id="XP_033153260.1">
    <property type="nucleotide sequence ID" value="XM_033297369.1"/>
</dbReference>
<feature type="chain" id="PRO_5028219314" evidence="1">
    <location>
        <begin position="29"/>
        <end position="634"/>
    </location>
</feature>
<evidence type="ECO:0000313" key="2">
    <source>
        <dbReference type="Proteomes" id="UP000515162"/>
    </source>
</evidence>
<dbReference type="Pfam" id="PF02995">
    <property type="entry name" value="DUF229"/>
    <property type="match status" value="1"/>
</dbReference>
<keyword evidence="1" id="KW-0732">Signal</keyword>
<evidence type="ECO:0000313" key="3">
    <source>
        <dbReference type="RefSeq" id="XP_033153260.1"/>
    </source>
</evidence>
<protein>
    <submittedName>
        <fullName evidence="3">Uncharacterized protein LOC117136447</fullName>
    </submittedName>
</protein>
<dbReference type="InterPro" id="IPR004245">
    <property type="entry name" value="DUF229"/>
</dbReference>
<organism evidence="2 3">
    <name type="scientific">Drosophila mauritiana</name>
    <name type="common">Fruit fly</name>
    <dbReference type="NCBI Taxonomy" id="7226"/>
    <lineage>
        <taxon>Eukaryota</taxon>
        <taxon>Metazoa</taxon>
        <taxon>Ecdysozoa</taxon>
        <taxon>Arthropoda</taxon>
        <taxon>Hexapoda</taxon>
        <taxon>Insecta</taxon>
        <taxon>Pterygota</taxon>
        <taxon>Neoptera</taxon>
        <taxon>Endopterygota</taxon>
        <taxon>Diptera</taxon>
        <taxon>Brachycera</taxon>
        <taxon>Muscomorpha</taxon>
        <taxon>Ephydroidea</taxon>
        <taxon>Drosophilidae</taxon>
        <taxon>Drosophila</taxon>
        <taxon>Sophophora</taxon>
    </lineage>
</organism>
<dbReference type="Proteomes" id="UP000515162">
    <property type="component" value="Chromosome 2L"/>
</dbReference>
<accession>A0A6P8JCM7</accession>
<gene>
    <name evidence="3" type="primary">LOC117136447</name>
</gene>
<proteinExistence type="predicted"/>
<dbReference type="PANTHER" id="PTHR10974:SF1">
    <property type="entry name" value="FI08016P-RELATED"/>
    <property type="match status" value="1"/>
</dbReference>
<sequence>MKRKRIASRLFNIFLLAVLCYLILTSLSDRNKTIDISEVPQIYINEEDELFVNTTGCRISATKPLSLYALSFMEPIEPVLCRMQQLMVAETIGDRNYLVRNISRLGILSWRQVSCIYREFVRVDDAHNKYISMKFFKLTDRTRYLEVGTGLQHIRTWCWVDFGRIIFHDVLYFLPPLPQDTNRSTELQKRKLSVMILGVDSISHMHYMRYFHRVADFIEHLPHTEFWGYNRVALNTYPNLIPLVSGLSVSQMEESCYKDELNFDKCNFLWNEFKRAGYSTIFAEDTDTAGLFIYRKRGFQKQPTDIYMRPLMTEIESHSLYRTTFDLKCTGHRLYGEFYYDFVSKLIPHMERQLFFSFLWNMHGIHDVFPFAKFVDKDYLSILTRLHEKGVMENTLILFMGDHGLRFDSFARTAPGQHEMSQPLLIAIYPEWLKRRFPLAISNFERNARSLITTFDLHETLKDVIHLDRLTNVNVRNRTLYLTNERGISLFLPIPQNRNCKTAEIKQHYCLCNELKSVSTHESAIQEAASFAVDRINELIKPYPQCKVLSLQSVRSAYRAKSSTYRGNYRLSQVMVRLKTTPGDGNFDATVLITMFNGEKTDMKLGGPVTRTDRYADQAYCVQNYRIEMYCYCL</sequence>
<dbReference type="Gene3D" id="3.40.720.10">
    <property type="entry name" value="Alkaline Phosphatase, subunit A"/>
    <property type="match status" value="1"/>
</dbReference>
<dbReference type="InterPro" id="IPR017850">
    <property type="entry name" value="Alkaline_phosphatase_core_sf"/>
</dbReference>
<dbReference type="GO" id="GO:0005615">
    <property type="term" value="C:extracellular space"/>
    <property type="evidence" value="ECO:0007669"/>
    <property type="project" value="TreeGrafter"/>
</dbReference>
<keyword evidence="2" id="KW-1185">Reference proteome</keyword>
<dbReference type="SUPFAM" id="SSF53649">
    <property type="entry name" value="Alkaline phosphatase-like"/>
    <property type="match status" value="1"/>
</dbReference>
<dbReference type="GeneID" id="117136447"/>
<reference evidence="3" key="1">
    <citation type="submission" date="2025-08" db="UniProtKB">
        <authorList>
            <consortium name="RefSeq"/>
        </authorList>
    </citation>
    <scope>IDENTIFICATION</scope>
    <source>
        <strain evidence="3">Mau12</strain>
        <tissue evidence="3">Whole Body</tissue>
    </source>
</reference>